<protein>
    <recommendedName>
        <fullName evidence="5">IRG-type G domain-containing protein</fullName>
    </recommendedName>
</protein>
<dbReference type="EMBL" id="JANIIK010000111">
    <property type="protein sequence ID" value="KAJ3595774.1"/>
    <property type="molecule type" value="Genomic_DNA"/>
</dbReference>
<organism evidence="6 7">
    <name type="scientific">Muraenolepis orangiensis</name>
    <name type="common">Patagonian moray cod</name>
    <dbReference type="NCBI Taxonomy" id="630683"/>
    <lineage>
        <taxon>Eukaryota</taxon>
        <taxon>Metazoa</taxon>
        <taxon>Chordata</taxon>
        <taxon>Craniata</taxon>
        <taxon>Vertebrata</taxon>
        <taxon>Euteleostomi</taxon>
        <taxon>Actinopterygii</taxon>
        <taxon>Neopterygii</taxon>
        <taxon>Teleostei</taxon>
        <taxon>Neoteleostei</taxon>
        <taxon>Acanthomorphata</taxon>
        <taxon>Zeiogadaria</taxon>
        <taxon>Gadariae</taxon>
        <taxon>Gadiformes</taxon>
        <taxon>Muraenolepidoidei</taxon>
        <taxon>Muraenolepididae</taxon>
        <taxon>Muraenolepis</taxon>
    </lineage>
</organism>
<feature type="domain" description="IRG-type G" evidence="5">
    <location>
        <begin position="37"/>
        <end position="218"/>
    </location>
</feature>
<dbReference type="PANTHER" id="PTHR32341">
    <property type="entry name" value="INTERFERON-INDUCIBLE GTPASE"/>
    <property type="match status" value="1"/>
</dbReference>
<comment type="caution">
    <text evidence="6">The sequence shown here is derived from an EMBL/GenBank/DDBJ whole genome shotgun (WGS) entry which is preliminary data.</text>
</comment>
<gene>
    <name evidence="6" type="ORF">NHX12_005077</name>
</gene>
<evidence type="ECO:0000256" key="4">
    <source>
        <dbReference type="ARBA" id="ARBA00023134"/>
    </source>
</evidence>
<sequence length="324" mass="36478">MFLEYKAIEDINRALENNDTHAAASISQSYLTDLDSIPLKIAVTGVSGSGKSSFVNAFRGLHNSDERAASAGVVETTIKPKAFPHPTNPNVTFWDLPGIGTKQFPADHYHKLVKFEKFDFYIIVSSDRFRENDVKLAQRIVEMGKTFYFVRAKIDSNLHSEQKSQKNHDEEKTLQEIRENCIQGLKEQGVTTPQVFLVSNFELHLYDFPTLQETMERDLPSHKRDVLILALPNICSSNIKNKKEVLRSQIKFHALISAIVAAIPFPGLSITADLSILVSVITQYLFQFGLDKKSLEKLSSDTRKPLDDLKAVLKYSCSGKDLTK</sequence>
<dbReference type="Proteomes" id="UP001148018">
    <property type="component" value="Unassembled WGS sequence"/>
</dbReference>
<dbReference type="SUPFAM" id="SSF52540">
    <property type="entry name" value="P-loop containing nucleoside triphosphate hydrolases"/>
    <property type="match status" value="1"/>
</dbReference>
<dbReference type="InterPro" id="IPR007743">
    <property type="entry name" value="Immunity-related_GTPase-like"/>
</dbReference>
<dbReference type="GO" id="GO:0005525">
    <property type="term" value="F:GTP binding"/>
    <property type="evidence" value="ECO:0007669"/>
    <property type="project" value="UniProtKB-KW"/>
</dbReference>
<keyword evidence="7" id="KW-1185">Reference proteome</keyword>
<dbReference type="GO" id="GO:0016787">
    <property type="term" value="F:hydrolase activity"/>
    <property type="evidence" value="ECO:0007669"/>
    <property type="project" value="UniProtKB-KW"/>
</dbReference>
<evidence type="ECO:0000256" key="3">
    <source>
        <dbReference type="ARBA" id="ARBA00022801"/>
    </source>
</evidence>
<comment type="similarity">
    <text evidence="1">Belongs to the TRAFAC class dynamin-like GTPase superfamily. IRG family.</text>
</comment>
<proteinExistence type="inferred from homology"/>
<dbReference type="OrthoDB" id="422720at2759"/>
<dbReference type="Pfam" id="PF05049">
    <property type="entry name" value="IIGP"/>
    <property type="match status" value="1"/>
</dbReference>
<dbReference type="GO" id="GO:0016020">
    <property type="term" value="C:membrane"/>
    <property type="evidence" value="ECO:0007669"/>
    <property type="project" value="InterPro"/>
</dbReference>
<evidence type="ECO:0000313" key="7">
    <source>
        <dbReference type="Proteomes" id="UP001148018"/>
    </source>
</evidence>
<evidence type="ECO:0000256" key="1">
    <source>
        <dbReference type="ARBA" id="ARBA00005429"/>
    </source>
</evidence>
<dbReference type="InterPro" id="IPR051515">
    <property type="entry name" value="IRG"/>
</dbReference>
<keyword evidence="4" id="KW-0342">GTP-binding</keyword>
<keyword evidence="2" id="KW-0547">Nucleotide-binding</keyword>
<dbReference type="PROSITE" id="PS51716">
    <property type="entry name" value="G_IRG"/>
    <property type="match status" value="1"/>
</dbReference>
<evidence type="ECO:0000259" key="5">
    <source>
        <dbReference type="PROSITE" id="PS51716"/>
    </source>
</evidence>
<evidence type="ECO:0000313" key="6">
    <source>
        <dbReference type="EMBL" id="KAJ3595774.1"/>
    </source>
</evidence>
<name>A0A9Q0DTX1_9TELE</name>
<dbReference type="PANTHER" id="PTHR32341:SF10">
    <property type="entry name" value="INTERFERON-INDUCIBLE GTPASE 5"/>
    <property type="match status" value="1"/>
</dbReference>
<keyword evidence="3" id="KW-0378">Hydrolase</keyword>
<reference evidence="6" key="1">
    <citation type="submission" date="2022-07" db="EMBL/GenBank/DDBJ databases">
        <title>Chromosome-level genome of Muraenolepis orangiensis.</title>
        <authorList>
            <person name="Kim J."/>
        </authorList>
    </citation>
    <scope>NUCLEOTIDE SEQUENCE</scope>
    <source>
        <strain evidence="6">KU_S4_2022</strain>
        <tissue evidence="6">Muscle</tissue>
    </source>
</reference>
<dbReference type="AlphaFoldDB" id="A0A9Q0DTX1"/>
<dbReference type="Gene3D" id="3.40.50.300">
    <property type="entry name" value="P-loop containing nucleotide triphosphate hydrolases"/>
    <property type="match status" value="1"/>
</dbReference>
<dbReference type="InterPro" id="IPR027417">
    <property type="entry name" value="P-loop_NTPase"/>
</dbReference>
<dbReference type="InterPro" id="IPR030385">
    <property type="entry name" value="G_IRG_dom"/>
</dbReference>
<dbReference type="FunFam" id="3.40.50.300:FF:000541">
    <property type="entry name" value="Immunity related GTPase M"/>
    <property type="match status" value="1"/>
</dbReference>
<accession>A0A9Q0DTX1</accession>
<evidence type="ECO:0000256" key="2">
    <source>
        <dbReference type="ARBA" id="ARBA00022741"/>
    </source>
</evidence>